<protein>
    <submittedName>
        <fullName evidence="1">Uncharacterized protein</fullName>
    </submittedName>
</protein>
<gene>
    <name evidence="1" type="ORF">MARPO_0090s0094</name>
</gene>
<keyword evidence="2" id="KW-1185">Reference proteome</keyword>
<organism evidence="1 2">
    <name type="scientific">Marchantia polymorpha</name>
    <name type="common">Common liverwort</name>
    <name type="synonym">Marchantia aquatica</name>
    <dbReference type="NCBI Taxonomy" id="3197"/>
    <lineage>
        <taxon>Eukaryota</taxon>
        <taxon>Viridiplantae</taxon>
        <taxon>Streptophyta</taxon>
        <taxon>Embryophyta</taxon>
        <taxon>Marchantiophyta</taxon>
        <taxon>Marchantiopsida</taxon>
        <taxon>Marchantiidae</taxon>
        <taxon>Marchantiales</taxon>
        <taxon>Marchantiaceae</taxon>
        <taxon>Marchantia</taxon>
    </lineage>
</organism>
<accession>A0A2R6WHN9</accession>
<sequence length="133" mass="15467">MLVPLRNRVQHVRLPRQQRLLGEHDVDLVAVAYSLLRLLAVHHQMVRMLQHHLGRHRGELIILEHALRVHHPHPRSSAYARPQRHRLPHDLPIPFPLDPDSSAIHSLPPSTEFYQFFHICQAASEAEEDSDQI</sequence>
<dbReference type="Gramene" id="Mp4g21270.1">
    <property type="protein sequence ID" value="Mp4g21270.1.cds1"/>
    <property type="gene ID" value="Mp4g21270"/>
</dbReference>
<proteinExistence type="predicted"/>
<dbReference type="AlphaFoldDB" id="A0A2R6WHN9"/>
<reference evidence="2" key="1">
    <citation type="journal article" date="2017" name="Cell">
        <title>Insights into land plant evolution garnered from the Marchantia polymorpha genome.</title>
        <authorList>
            <person name="Bowman J.L."/>
            <person name="Kohchi T."/>
            <person name="Yamato K.T."/>
            <person name="Jenkins J."/>
            <person name="Shu S."/>
            <person name="Ishizaki K."/>
            <person name="Yamaoka S."/>
            <person name="Nishihama R."/>
            <person name="Nakamura Y."/>
            <person name="Berger F."/>
            <person name="Adam C."/>
            <person name="Aki S.S."/>
            <person name="Althoff F."/>
            <person name="Araki T."/>
            <person name="Arteaga-Vazquez M.A."/>
            <person name="Balasubrmanian S."/>
            <person name="Barry K."/>
            <person name="Bauer D."/>
            <person name="Boehm C.R."/>
            <person name="Briginshaw L."/>
            <person name="Caballero-Perez J."/>
            <person name="Catarino B."/>
            <person name="Chen F."/>
            <person name="Chiyoda S."/>
            <person name="Chovatia M."/>
            <person name="Davies K.M."/>
            <person name="Delmans M."/>
            <person name="Demura T."/>
            <person name="Dierschke T."/>
            <person name="Dolan L."/>
            <person name="Dorantes-Acosta A.E."/>
            <person name="Eklund D.M."/>
            <person name="Florent S.N."/>
            <person name="Flores-Sandoval E."/>
            <person name="Fujiyama A."/>
            <person name="Fukuzawa H."/>
            <person name="Galik B."/>
            <person name="Grimanelli D."/>
            <person name="Grimwood J."/>
            <person name="Grossniklaus U."/>
            <person name="Hamada T."/>
            <person name="Haseloff J."/>
            <person name="Hetherington A.J."/>
            <person name="Higo A."/>
            <person name="Hirakawa Y."/>
            <person name="Hundley H.N."/>
            <person name="Ikeda Y."/>
            <person name="Inoue K."/>
            <person name="Inoue S.I."/>
            <person name="Ishida S."/>
            <person name="Jia Q."/>
            <person name="Kakita M."/>
            <person name="Kanazawa T."/>
            <person name="Kawai Y."/>
            <person name="Kawashima T."/>
            <person name="Kennedy M."/>
            <person name="Kinose K."/>
            <person name="Kinoshita T."/>
            <person name="Kohara Y."/>
            <person name="Koide E."/>
            <person name="Komatsu K."/>
            <person name="Kopischke S."/>
            <person name="Kubo M."/>
            <person name="Kyozuka J."/>
            <person name="Lagercrantz U."/>
            <person name="Lin S.S."/>
            <person name="Lindquist E."/>
            <person name="Lipzen A.M."/>
            <person name="Lu C.W."/>
            <person name="De Luna E."/>
            <person name="Martienssen R.A."/>
            <person name="Minamino N."/>
            <person name="Mizutani M."/>
            <person name="Mizutani M."/>
            <person name="Mochizuki N."/>
            <person name="Monte I."/>
            <person name="Mosher R."/>
            <person name="Nagasaki H."/>
            <person name="Nakagami H."/>
            <person name="Naramoto S."/>
            <person name="Nishitani K."/>
            <person name="Ohtani M."/>
            <person name="Okamoto T."/>
            <person name="Okumura M."/>
            <person name="Phillips J."/>
            <person name="Pollak B."/>
            <person name="Reinders A."/>
            <person name="Rovekamp M."/>
            <person name="Sano R."/>
            <person name="Sawa S."/>
            <person name="Schmid M.W."/>
            <person name="Shirakawa M."/>
            <person name="Solano R."/>
            <person name="Spunde A."/>
            <person name="Suetsugu N."/>
            <person name="Sugano S."/>
            <person name="Sugiyama A."/>
            <person name="Sun R."/>
            <person name="Suzuki Y."/>
            <person name="Takenaka M."/>
            <person name="Takezawa D."/>
            <person name="Tomogane H."/>
            <person name="Tsuzuki M."/>
            <person name="Ueda T."/>
            <person name="Umeda M."/>
            <person name="Ward J.M."/>
            <person name="Watanabe Y."/>
            <person name="Yazaki K."/>
            <person name="Yokoyama R."/>
            <person name="Yoshitake Y."/>
            <person name="Yotsui I."/>
            <person name="Zachgo S."/>
            <person name="Schmutz J."/>
        </authorList>
    </citation>
    <scope>NUCLEOTIDE SEQUENCE [LARGE SCALE GENOMIC DNA]</scope>
    <source>
        <strain evidence="2">Tak-1</strain>
    </source>
</reference>
<name>A0A2R6WHN9_MARPO</name>
<evidence type="ECO:0000313" key="1">
    <source>
        <dbReference type="EMBL" id="PTQ33361.1"/>
    </source>
</evidence>
<evidence type="ECO:0000313" key="2">
    <source>
        <dbReference type="Proteomes" id="UP000244005"/>
    </source>
</evidence>
<dbReference type="Proteomes" id="UP000244005">
    <property type="component" value="Unassembled WGS sequence"/>
</dbReference>
<dbReference type="EMBL" id="KZ772762">
    <property type="protein sequence ID" value="PTQ33361.1"/>
    <property type="molecule type" value="Genomic_DNA"/>
</dbReference>